<dbReference type="Pfam" id="PF10082">
    <property type="entry name" value="BBP2_2"/>
    <property type="match status" value="1"/>
</dbReference>
<name>A0ABU4XSS0_9HYPH</name>
<keyword evidence="3" id="KW-1185">Reference proteome</keyword>
<feature type="region of interest" description="Disordered" evidence="1">
    <location>
        <begin position="41"/>
        <end position="227"/>
    </location>
</feature>
<dbReference type="Proteomes" id="UP001287059">
    <property type="component" value="Unassembled WGS sequence"/>
</dbReference>
<evidence type="ECO:0000313" key="2">
    <source>
        <dbReference type="EMBL" id="MDX8477678.1"/>
    </source>
</evidence>
<organism evidence="2 3">
    <name type="scientific">Mesorhizobium album</name>
    <dbReference type="NCBI Taxonomy" id="3072314"/>
    <lineage>
        <taxon>Bacteria</taxon>
        <taxon>Pseudomonadati</taxon>
        <taxon>Pseudomonadota</taxon>
        <taxon>Alphaproteobacteria</taxon>
        <taxon>Hyphomicrobiales</taxon>
        <taxon>Phyllobacteriaceae</taxon>
        <taxon>Mesorhizobium</taxon>
    </lineage>
</organism>
<dbReference type="InterPro" id="IPR018759">
    <property type="entry name" value="BBP2_2"/>
</dbReference>
<dbReference type="RefSeq" id="WP_320286109.1">
    <property type="nucleotide sequence ID" value="NZ_JAVIIW010000003.1"/>
</dbReference>
<dbReference type="InterPro" id="IPR036709">
    <property type="entry name" value="Autotransporte_beta_dom_sf"/>
</dbReference>
<dbReference type="SUPFAM" id="SSF103515">
    <property type="entry name" value="Autotransporter"/>
    <property type="match status" value="1"/>
</dbReference>
<proteinExistence type="predicted"/>
<protein>
    <submittedName>
        <fullName evidence="2">Outer membrane beta-barrel protein</fullName>
    </submittedName>
</protein>
<evidence type="ECO:0000256" key="1">
    <source>
        <dbReference type="SAM" id="MobiDB-lite"/>
    </source>
</evidence>
<reference evidence="2 3" key="1">
    <citation type="submission" date="2023-08" db="EMBL/GenBank/DDBJ databases">
        <title>Implementing the SeqCode for naming new Mesorhizobium species isolated from Vachellia karroo root nodules.</title>
        <authorList>
            <person name="Van Lill M."/>
        </authorList>
    </citation>
    <scope>NUCLEOTIDE SEQUENCE [LARGE SCALE GENOMIC DNA]</scope>
    <source>
        <strain evidence="2 3">VK24D</strain>
    </source>
</reference>
<feature type="compositionally biased region" description="Basic and acidic residues" evidence="1">
    <location>
        <begin position="199"/>
        <end position="209"/>
    </location>
</feature>
<feature type="compositionally biased region" description="Low complexity" evidence="1">
    <location>
        <begin position="162"/>
        <end position="174"/>
    </location>
</feature>
<gene>
    <name evidence="2" type="ORF">RFN28_04185</name>
</gene>
<evidence type="ECO:0000313" key="3">
    <source>
        <dbReference type="Proteomes" id="UP001287059"/>
    </source>
</evidence>
<feature type="compositionally biased region" description="Polar residues" evidence="1">
    <location>
        <begin position="64"/>
        <end position="85"/>
    </location>
</feature>
<accession>A0ABU4XSS0</accession>
<dbReference type="EMBL" id="JAVIIW010000003">
    <property type="protein sequence ID" value="MDX8477678.1"/>
    <property type="molecule type" value="Genomic_DNA"/>
</dbReference>
<feature type="compositionally biased region" description="Basic and acidic residues" evidence="1">
    <location>
        <begin position="143"/>
        <end position="152"/>
    </location>
</feature>
<sequence>MSGPQPETKRGRKGMAVGALLMAASVLALLRPGPVFAQETELRGEVSESAILTDQQRKARQLRVQGSQDQGTPATQTAGDQTLANPYQPESPGAVPDDDQTADAAASIFDQPQATDDPFADNQTPARPRRPSTARQRTADANTKSDTKVADKKKAKKKPGQTADSTVSTASTAAPTGDKADPAATGDDGTNRRAVTIDSVDRQKLDPGAERTGSIEGQKAKPEDDPFAAPGIKVGTFVFRPTLEQGFTATSNADASSGGRPAVLSETALRFSATSDWRENSAVIDGYGLFRNTLSGQKINDARGRIEGQLNVDLDHELRAIAKLGYEAVPESASSPDAIAGVTSQPLRQTVDGSLGIEKDVGKMRYTLTGAVTHDFYGDAKLSDGTVLSQKDRDATLYSATLRTGYQVSPAITPFAEVEAGRRVYDLRVDSNGFARSSTRLGARAGLELDMDEKLSGEFSVGWLREAIDDDRLPANAGPYVNADLKWSPERGTIIGLTGRTTIESTTTAGLSGDVLYSGRLTGERQVRANLTANSSLGLDWRDYTGSDGHDLILSAEAGLTWWLNRYAGLTTRVRTEKLTSNLAGRDYVANSVYLGLKVQR</sequence>
<comment type="caution">
    <text evidence="2">The sequence shown here is derived from an EMBL/GenBank/DDBJ whole genome shotgun (WGS) entry which is preliminary data.</text>
</comment>